<gene>
    <name evidence="1" type="ORF">GFB56_24350</name>
</gene>
<name>A0AAW4FRF2_9HYPH</name>
<keyword evidence="2" id="KW-1185">Reference proteome</keyword>
<accession>A0AAW4FRF2</accession>
<dbReference type="PANTHER" id="PTHR18964">
    <property type="entry name" value="ROK (REPRESSOR, ORF, KINASE) FAMILY"/>
    <property type="match status" value="1"/>
</dbReference>
<dbReference type="SUPFAM" id="SSF53067">
    <property type="entry name" value="Actin-like ATPase domain"/>
    <property type="match status" value="1"/>
</dbReference>
<evidence type="ECO:0000313" key="2">
    <source>
        <dbReference type="Proteomes" id="UP000744980"/>
    </source>
</evidence>
<reference evidence="1 2" key="1">
    <citation type="submission" date="2020-01" db="EMBL/GenBank/DDBJ databases">
        <title>Draft genome assembly of Ensifer adhaerens T173.</title>
        <authorList>
            <person name="Craig J.E."/>
            <person name="Stinchcombe J.R."/>
        </authorList>
    </citation>
    <scope>NUCLEOTIDE SEQUENCE [LARGE SCALE GENOMIC DNA]</scope>
    <source>
        <strain evidence="1 2">T173</strain>
    </source>
</reference>
<dbReference type="Gene3D" id="3.30.420.40">
    <property type="match status" value="2"/>
</dbReference>
<dbReference type="InterPro" id="IPR000600">
    <property type="entry name" value="ROK"/>
</dbReference>
<dbReference type="InterPro" id="IPR043129">
    <property type="entry name" value="ATPase_NBD"/>
</dbReference>
<evidence type="ECO:0000313" key="1">
    <source>
        <dbReference type="EMBL" id="MBM3093896.1"/>
    </source>
</evidence>
<dbReference type="GO" id="GO:0019262">
    <property type="term" value="P:N-acetylneuraminate catabolic process"/>
    <property type="evidence" value="ECO:0007669"/>
    <property type="project" value="TreeGrafter"/>
</dbReference>
<dbReference type="EMBL" id="WXFA01000019">
    <property type="protein sequence ID" value="MBM3093896.1"/>
    <property type="molecule type" value="Genomic_DNA"/>
</dbReference>
<protein>
    <submittedName>
        <fullName evidence="1">ROK family protein</fullName>
    </submittedName>
</protein>
<dbReference type="AlphaFoldDB" id="A0AAW4FRF2"/>
<organism evidence="1 2">
    <name type="scientific">Ensifer canadensis</name>
    <dbReference type="NCBI Taxonomy" id="555315"/>
    <lineage>
        <taxon>Bacteria</taxon>
        <taxon>Pseudomonadati</taxon>
        <taxon>Pseudomonadota</taxon>
        <taxon>Alphaproteobacteria</taxon>
        <taxon>Hyphomicrobiales</taxon>
        <taxon>Rhizobiaceae</taxon>
        <taxon>Sinorhizobium/Ensifer group</taxon>
        <taxon>Ensifer</taxon>
    </lineage>
</organism>
<dbReference type="Pfam" id="PF00480">
    <property type="entry name" value="ROK"/>
    <property type="match status" value="1"/>
</dbReference>
<proteinExistence type="predicted"/>
<sequence length="285" mass="30136">MAQAQATLSIDLGGTKMLAALVRDRTVLETHKMATPRGGDPAEWLQALFDAIAMWNGRYDKVGVAVTGIVDDGHWSALNRNTLDIPDRFPLTDVVGALSGSPVLAANDAQAAAWGEFSFGAGRREDMVFLTVSTGIGGGIVVNGRLLGGLAGHFGQFRLDEATHHTLEDQVSGHWIAGEASVHQKDATAREVFAAADAGQEWARRIVEASARQTALLCRNIQLALDPKRIVIGGGIGLAPGYLTSIERALGDLPPRLKPSIHAAELGENAGVVGIADLAERQQQL</sequence>
<dbReference type="PANTHER" id="PTHR18964:SF169">
    <property type="entry name" value="N-ACETYLMANNOSAMINE KINASE"/>
    <property type="match status" value="1"/>
</dbReference>
<dbReference type="Proteomes" id="UP000744980">
    <property type="component" value="Unassembled WGS sequence"/>
</dbReference>
<comment type="caution">
    <text evidence="1">The sequence shown here is derived from an EMBL/GenBank/DDBJ whole genome shotgun (WGS) entry which is preliminary data.</text>
</comment>
<dbReference type="GO" id="GO:0009384">
    <property type="term" value="F:N-acylmannosamine kinase activity"/>
    <property type="evidence" value="ECO:0007669"/>
    <property type="project" value="TreeGrafter"/>
</dbReference>